<evidence type="ECO:0000313" key="2">
    <source>
        <dbReference type="EMBL" id="KAJ3029459.1"/>
    </source>
</evidence>
<feature type="compositionally biased region" description="Gly residues" evidence="1">
    <location>
        <begin position="516"/>
        <end position="526"/>
    </location>
</feature>
<feature type="compositionally biased region" description="Gly residues" evidence="1">
    <location>
        <begin position="115"/>
        <end position="124"/>
    </location>
</feature>
<keyword evidence="3" id="KW-1185">Reference proteome</keyword>
<evidence type="ECO:0000313" key="3">
    <source>
        <dbReference type="Proteomes" id="UP001212841"/>
    </source>
</evidence>
<reference evidence="2" key="1">
    <citation type="submission" date="2020-05" db="EMBL/GenBank/DDBJ databases">
        <title>Phylogenomic resolution of chytrid fungi.</title>
        <authorList>
            <person name="Stajich J.E."/>
            <person name="Amses K."/>
            <person name="Simmons R."/>
            <person name="Seto K."/>
            <person name="Myers J."/>
            <person name="Bonds A."/>
            <person name="Quandt C.A."/>
            <person name="Barry K."/>
            <person name="Liu P."/>
            <person name="Grigoriev I."/>
            <person name="Longcore J.E."/>
            <person name="James T.Y."/>
        </authorList>
    </citation>
    <scope>NUCLEOTIDE SEQUENCE</scope>
    <source>
        <strain evidence="2">JEL0318</strain>
    </source>
</reference>
<feature type="region of interest" description="Disordered" evidence="1">
    <location>
        <begin position="82"/>
        <end position="168"/>
    </location>
</feature>
<feature type="region of interest" description="Disordered" evidence="1">
    <location>
        <begin position="560"/>
        <end position="607"/>
    </location>
</feature>
<sequence length="607" mass="63477">AIFARDGYESDSYRGGVSSHPQDGYAPGGEWVGYSSKGKKGMKVKGSGGGKVMAVGGTDTGGKGVGSASLVKGVKGKLKALTSTVGYSNSNSDREDDEDGGDEDKDGRRKALSDGEGGMVGGKSGSATKKKGAWATAPKLKAFDGATGTTTEGGGDEDSLRSASSNSKSVKIWARGMVGVVSPKRQQTKKDAVLTDVASKDVASKDAAVPAARADGDEGLAVGATTATGGEAAASAAAAGDEVLNGNQEVRAVEQAEGNNASHQQLENDVGGNPEVQTPIQQVETQPEQATPTPETTPQPIQPSALEYVPTSPPRPAEPITSTPATPSKPSKPKQPHEEPRLSLDTLRTRSTLLSQKAQTRMSGAFAHLTTKIKKPSSSSSHTPPTSSIKIQIIPQFVPERNVKDGLRPERPTTPTDDDDRSVSVGSTPMPASTYTRRTSTVHSYPNAEESPAVVVGDSLVAPVPPPRKHSPTLSPTPVREEPVGVEDQRDDNVTVVATSAAQSPRQSVVARDSIAGGGGAGGINEGKGVRSPARPSGPRKLPSGDTARVWSNVMKMATPRTSTQIPSQQLLQQLKNERDAWREESERLKGHPANWDEMRRVQRGYE</sequence>
<feature type="compositionally biased region" description="Basic and acidic residues" evidence="1">
    <location>
        <begin position="576"/>
        <end position="607"/>
    </location>
</feature>
<feature type="compositionally biased region" description="Low complexity" evidence="1">
    <location>
        <begin position="319"/>
        <end position="329"/>
    </location>
</feature>
<feature type="compositionally biased region" description="Basic and acidic residues" evidence="1">
    <location>
        <begin position="401"/>
        <end position="411"/>
    </location>
</feature>
<feature type="compositionally biased region" description="Polar residues" evidence="1">
    <location>
        <begin position="424"/>
        <end position="444"/>
    </location>
</feature>
<accession>A0AAD5S7F0</accession>
<proteinExistence type="predicted"/>
<feature type="region of interest" description="Disordered" evidence="1">
    <location>
        <begin position="200"/>
        <end position="219"/>
    </location>
</feature>
<feature type="compositionally biased region" description="Basic and acidic residues" evidence="1">
    <location>
        <begin position="479"/>
        <end position="493"/>
    </location>
</feature>
<feature type="compositionally biased region" description="Low complexity" evidence="1">
    <location>
        <begin position="376"/>
        <end position="391"/>
    </location>
</feature>
<evidence type="ECO:0000256" key="1">
    <source>
        <dbReference type="SAM" id="MobiDB-lite"/>
    </source>
</evidence>
<feature type="compositionally biased region" description="Low complexity" evidence="1">
    <location>
        <begin position="281"/>
        <end position="294"/>
    </location>
</feature>
<protein>
    <submittedName>
        <fullName evidence="2">Uncharacterized protein</fullName>
    </submittedName>
</protein>
<dbReference type="EMBL" id="JADGJD010002710">
    <property type="protein sequence ID" value="KAJ3029459.1"/>
    <property type="molecule type" value="Genomic_DNA"/>
</dbReference>
<dbReference type="AlphaFoldDB" id="A0AAD5S7F0"/>
<feature type="region of interest" description="Disordered" evidence="1">
    <location>
        <begin position="245"/>
        <end position="547"/>
    </location>
</feature>
<feature type="region of interest" description="Disordered" evidence="1">
    <location>
        <begin position="1"/>
        <end position="48"/>
    </location>
</feature>
<feature type="non-terminal residue" evidence="2">
    <location>
        <position position="607"/>
    </location>
</feature>
<feature type="compositionally biased region" description="Basic and acidic residues" evidence="1">
    <location>
        <begin position="1"/>
        <end position="12"/>
    </location>
</feature>
<feature type="non-terminal residue" evidence="2">
    <location>
        <position position="1"/>
    </location>
</feature>
<comment type="caution">
    <text evidence="2">The sequence shown here is derived from an EMBL/GenBank/DDBJ whole genome shotgun (WGS) entry which is preliminary data.</text>
</comment>
<feature type="compositionally biased region" description="Polar residues" evidence="1">
    <location>
        <begin position="496"/>
        <end position="507"/>
    </location>
</feature>
<organism evidence="2 3">
    <name type="scientific">Rhizophlyctis rosea</name>
    <dbReference type="NCBI Taxonomy" id="64517"/>
    <lineage>
        <taxon>Eukaryota</taxon>
        <taxon>Fungi</taxon>
        <taxon>Fungi incertae sedis</taxon>
        <taxon>Chytridiomycota</taxon>
        <taxon>Chytridiomycota incertae sedis</taxon>
        <taxon>Chytridiomycetes</taxon>
        <taxon>Rhizophlyctidales</taxon>
        <taxon>Rhizophlyctidaceae</taxon>
        <taxon>Rhizophlyctis</taxon>
    </lineage>
</organism>
<feature type="compositionally biased region" description="Polar residues" evidence="1">
    <location>
        <begin position="82"/>
        <end position="91"/>
    </location>
</feature>
<dbReference type="Proteomes" id="UP001212841">
    <property type="component" value="Unassembled WGS sequence"/>
</dbReference>
<feature type="compositionally biased region" description="Acidic residues" evidence="1">
    <location>
        <begin position="94"/>
        <end position="104"/>
    </location>
</feature>
<name>A0AAD5S7F0_9FUNG</name>
<gene>
    <name evidence="2" type="ORF">HK097_005796</name>
</gene>
<feature type="compositionally biased region" description="Polar residues" evidence="1">
    <location>
        <begin position="257"/>
        <end position="267"/>
    </location>
</feature>
<feature type="compositionally biased region" description="Polar residues" evidence="1">
    <location>
        <begin position="560"/>
        <end position="575"/>
    </location>
</feature>
<feature type="compositionally biased region" description="Low complexity" evidence="1">
    <location>
        <begin position="343"/>
        <end position="355"/>
    </location>
</feature>